<dbReference type="OrthoDB" id="1421013at2759"/>
<reference evidence="9" key="1">
    <citation type="submission" date="2015-06" db="EMBL/GenBank/DDBJ databases">
        <authorList>
            <person name="Hoefler B.C."/>
            <person name="Straight P.D."/>
        </authorList>
    </citation>
    <scope>NUCLEOTIDE SEQUENCE</scope>
</reference>
<feature type="compositionally biased region" description="Polar residues" evidence="8">
    <location>
        <begin position="149"/>
        <end position="168"/>
    </location>
</feature>
<comment type="subunit">
    <text evidence="7">Monomer and homodimer.</text>
</comment>
<evidence type="ECO:0000256" key="1">
    <source>
        <dbReference type="ARBA" id="ARBA00004123"/>
    </source>
</evidence>
<dbReference type="GO" id="GO:0010468">
    <property type="term" value="P:regulation of gene expression"/>
    <property type="evidence" value="ECO:0007669"/>
    <property type="project" value="TreeGrafter"/>
</dbReference>
<evidence type="ECO:0000313" key="9">
    <source>
        <dbReference type="EMBL" id="JAI20404.1"/>
    </source>
</evidence>
<dbReference type="GO" id="GO:0005737">
    <property type="term" value="C:cytoplasm"/>
    <property type="evidence" value="ECO:0007669"/>
    <property type="project" value="UniProtKB-SubCell"/>
</dbReference>
<dbReference type="GO" id="GO:0000460">
    <property type="term" value="P:maturation of 5.8S rRNA"/>
    <property type="evidence" value="ECO:0007669"/>
    <property type="project" value="TreeGrafter"/>
</dbReference>
<evidence type="ECO:0000256" key="7">
    <source>
        <dbReference type="RuleBase" id="RU368003"/>
    </source>
</evidence>
<organism evidence="9">
    <name type="scientific">Bactrocera latifrons</name>
    <name type="common">Malaysian fruit fly</name>
    <name type="synonym">Chaetodacus latifrons</name>
    <dbReference type="NCBI Taxonomy" id="174628"/>
    <lineage>
        <taxon>Eukaryota</taxon>
        <taxon>Metazoa</taxon>
        <taxon>Ecdysozoa</taxon>
        <taxon>Arthropoda</taxon>
        <taxon>Hexapoda</taxon>
        <taxon>Insecta</taxon>
        <taxon>Pterygota</taxon>
        <taxon>Neoptera</taxon>
        <taxon>Endopterygota</taxon>
        <taxon>Diptera</taxon>
        <taxon>Brachycera</taxon>
        <taxon>Muscomorpha</taxon>
        <taxon>Tephritoidea</taxon>
        <taxon>Tephritidae</taxon>
        <taxon>Bactrocera</taxon>
        <taxon>Bactrocera</taxon>
    </lineage>
</organism>
<comment type="similarity">
    <text evidence="2 7">Belongs to the C1D family.</text>
</comment>
<gene>
    <name evidence="9" type="primary">c1d_1</name>
    <name evidence="10" type="synonym">c1d_3</name>
    <name evidence="9" type="ORF">c0_g2_i1</name>
    <name evidence="10" type="ORF">c0_g2_i5</name>
</gene>
<keyword evidence="7" id="KW-0963">Cytoplasm</keyword>
<evidence type="ECO:0000256" key="3">
    <source>
        <dbReference type="ARBA" id="ARBA00015212"/>
    </source>
</evidence>
<dbReference type="EMBL" id="GDHF01031910">
    <property type="protein sequence ID" value="JAI20404.1"/>
    <property type="molecule type" value="Transcribed_RNA"/>
</dbReference>
<keyword evidence="5 7" id="KW-0694">RNA-binding</keyword>
<dbReference type="GO" id="GO:0003723">
    <property type="term" value="F:RNA binding"/>
    <property type="evidence" value="ECO:0007669"/>
    <property type="project" value="UniProtKB-UniRule"/>
</dbReference>
<dbReference type="Pfam" id="PF04000">
    <property type="entry name" value="Sas10_Utp3"/>
    <property type="match status" value="1"/>
</dbReference>
<evidence type="ECO:0000256" key="6">
    <source>
        <dbReference type="ARBA" id="ARBA00023242"/>
    </source>
</evidence>
<keyword evidence="4 7" id="KW-0698">rRNA processing</keyword>
<evidence type="ECO:0000256" key="8">
    <source>
        <dbReference type="SAM" id="MobiDB-lite"/>
    </source>
</evidence>
<dbReference type="InterPro" id="IPR007146">
    <property type="entry name" value="Sas10/Utp3/C1D"/>
</dbReference>
<feature type="region of interest" description="Disordered" evidence="8">
    <location>
        <begin position="146"/>
        <end position="168"/>
    </location>
</feature>
<keyword evidence="6 7" id="KW-0539">Nucleus</keyword>
<comment type="subcellular location">
    <subcellularLocation>
        <location evidence="7">Cytoplasm</location>
    </subcellularLocation>
    <subcellularLocation>
        <location evidence="7">Nucleus</location>
        <location evidence="7">Nucleolus</location>
    </subcellularLocation>
    <subcellularLocation>
        <location evidence="1 7">Nucleus</location>
    </subcellularLocation>
</comment>
<dbReference type="EMBL" id="GDHF01018746">
    <property type="protein sequence ID" value="JAI33568.1"/>
    <property type="molecule type" value="Transcribed_RNA"/>
</dbReference>
<dbReference type="GO" id="GO:0005730">
    <property type="term" value="C:nucleolus"/>
    <property type="evidence" value="ECO:0007669"/>
    <property type="project" value="UniProtKB-SubCell"/>
</dbReference>
<dbReference type="PANTHER" id="PTHR15341:SF3">
    <property type="entry name" value="NUCLEAR NUCLEIC ACID-BINDING PROTEIN C1D"/>
    <property type="match status" value="1"/>
</dbReference>
<evidence type="ECO:0000256" key="2">
    <source>
        <dbReference type="ARBA" id="ARBA00009154"/>
    </source>
</evidence>
<accession>A0A0K8U0Z7</accession>
<comment type="function">
    <text evidence="7">Plays a role in the recruitment of the exosome to pre-rRNA to mediate the 3'-5' end processing of the 5.8S rRNA.</text>
</comment>
<keyword evidence="7" id="KW-0238">DNA-binding</keyword>
<evidence type="ECO:0000256" key="5">
    <source>
        <dbReference type="ARBA" id="ARBA00022884"/>
    </source>
</evidence>
<dbReference type="GO" id="GO:0003677">
    <property type="term" value="F:DNA binding"/>
    <property type="evidence" value="ECO:0007669"/>
    <property type="project" value="UniProtKB-KW"/>
</dbReference>
<evidence type="ECO:0000256" key="4">
    <source>
        <dbReference type="ARBA" id="ARBA00022552"/>
    </source>
</evidence>
<protein>
    <recommendedName>
        <fullName evidence="3 7">Nuclear nucleic acid-binding protein C1D</fullName>
    </recommendedName>
</protein>
<dbReference type="InterPro" id="IPR011082">
    <property type="entry name" value="Exosome-assoc_fac/DNA_repair"/>
</dbReference>
<dbReference type="GO" id="GO:0000178">
    <property type="term" value="C:exosome (RNase complex)"/>
    <property type="evidence" value="ECO:0007669"/>
    <property type="project" value="TreeGrafter"/>
</dbReference>
<dbReference type="AlphaFoldDB" id="A0A0K8U0Z7"/>
<evidence type="ECO:0000313" key="10">
    <source>
        <dbReference type="EMBL" id="JAI33568.1"/>
    </source>
</evidence>
<sequence>MDFGELRNDDKFTKTVNNFSSALDKIEKSLSTAVDLKDFDELSTQEKVKLDNYLAYAINSLYWMHVKLRGDDPNEVANIYQNHLINYFVYQLQHGIKNELSRVRQTIVRDKQIYEHNTIRPVIDKAAAGRFIKHGLHVRFDEDGERLTENSSNNEMNKDTVITSSTIP</sequence>
<name>A0A0K8U0Z7_BACLA</name>
<proteinExistence type="inferred from homology"/>
<dbReference type="PANTHER" id="PTHR15341">
    <property type="entry name" value="SUN-COR STEROID HORMONE RECEPTOR CO-REPRESSOR"/>
    <property type="match status" value="1"/>
</dbReference>